<gene>
    <name evidence="2" type="ORF">HSCHL_2039</name>
</gene>
<feature type="compositionally biased region" description="Basic and acidic residues" evidence="1">
    <location>
        <begin position="1"/>
        <end position="15"/>
    </location>
</feature>
<organism evidence="2 3">
    <name type="scientific">Hydrogenibacillus schlegelii</name>
    <name type="common">Bacillus schlegelii</name>
    <dbReference type="NCBI Taxonomy" id="1484"/>
    <lineage>
        <taxon>Bacteria</taxon>
        <taxon>Bacillati</taxon>
        <taxon>Bacillota</taxon>
        <taxon>Bacilli</taxon>
        <taxon>Bacillales</taxon>
        <taxon>Bacillales Family X. Incertae Sedis</taxon>
        <taxon>Hydrogenibacillus</taxon>
    </lineage>
</organism>
<evidence type="ECO:0000256" key="1">
    <source>
        <dbReference type="SAM" id="MobiDB-lite"/>
    </source>
</evidence>
<dbReference type="AlphaFoldDB" id="A0A2T5G416"/>
<name>A0A2T5G416_HYDSH</name>
<comment type="caution">
    <text evidence="2">The sequence shown here is derived from an EMBL/GenBank/DDBJ whole genome shotgun (WGS) entry which is preliminary data.</text>
</comment>
<proteinExistence type="predicted"/>
<evidence type="ECO:0000313" key="3">
    <source>
        <dbReference type="Proteomes" id="UP000244180"/>
    </source>
</evidence>
<sequence length="37" mass="4081">MPDERESGKKHEQYSFEKGFSDSTGFAGCGEKKGGIR</sequence>
<feature type="region of interest" description="Disordered" evidence="1">
    <location>
        <begin position="1"/>
        <end position="37"/>
    </location>
</feature>
<evidence type="ECO:0000313" key="2">
    <source>
        <dbReference type="EMBL" id="PTQ50927.1"/>
    </source>
</evidence>
<dbReference type="Proteomes" id="UP000244180">
    <property type="component" value="Unassembled WGS sequence"/>
</dbReference>
<reference evidence="2 3" key="1">
    <citation type="submission" date="2017-08" db="EMBL/GenBank/DDBJ databases">
        <title>Burning lignite coal seam in the remote Altai Mountains harbors a hydrogen-driven thermophilic microbial community.</title>
        <authorList>
            <person name="Kadnikov V.V."/>
            <person name="Mardanov A.V."/>
            <person name="Ivasenko D."/>
            <person name="Beletsky A.V."/>
            <person name="Karnachuk O.V."/>
            <person name="Ravin N.V."/>
        </authorList>
    </citation>
    <scope>NUCLEOTIDE SEQUENCE [LARGE SCALE GENOMIC DNA]</scope>
    <source>
        <strain evidence="2">AL33</strain>
    </source>
</reference>
<accession>A0A2T5G416</accession>
<dbReference type="EMBL" id="PEBV01000061">
    <property type="protein sequence ID" value="PTQ50927.1"/>
    <property type="molecule type" value="Genomic_DNA"/>
</dbReference>
<protein>
    <submittedName>
        <fullName evidence="2">Uncharacterized protein</fullName>
    </submittedName>
</protein>